<reference evidence="7 8" key="1">
    <citation type="submission" date="2024-03" db="EMBL/GenBank/DDBJ databases">
        <title>Draft genome sequence of Pseudonocardia tropica JCM 19149.</title>
        <authorList>
            <person name="Butdee W."/>
            <person name="Duangmal K."/>
        </authorList>
    </citation>
    <scope>NUCLEOTIDE SEQUENCE [LARGE SCALE GENOMIC DNA]</scope>
    <source>
        <strain evidence="7 8">JCM 19149</strain>
    </source>
</reference>
<evidence type="ECO:0000256" key="3">
    <source>
        <dbReference type="ARBA" id="ARBA00022801"/>
    </source>
</evidence>
<comment type="caution">
    <text evidence="7">The sequence shown here is derived from an EMBL/GenBank/DDBJ whole genome shotgun (WGS) entry which is preliminary data.</text>
</comment>
<proteinExistence type="inferred from homology"/>
<dbReference type="EMBL" id="JBEDNP010000001">
    <property type="protein sequence ID" value="MEQ3537353.1"/>
    <property type="molecule type" value="Genomic_DNA"/>
</dbReference>
<feature type="signal peptide" evidence="5">
    <location>
        <begin position="1"/>
        <end position="36"/>
    </location>
</feature>
<dbReference type="RefSeq" id="WP_345647794.1">
    <property type="nucleotide sequence ID" value="NZ_BAABLY010000055.1"/>
</dbReference>
<evidence type="ECO:0000313" key="8">
    <source>
        <dbReference type="Proteomes" id="UP001464923"/>
    </source>
</evidence>
<keyword evidence="3" id="KW-0378">Hydrolase</keyword>
<evidence type="ECO:0000256" key="4">
    <source>
        <dbReference type="ARBA" id="ARBA00022807"/>
    </source>
</evidence>
<evidence type="ECO:0000256" key="1">
    <source>
        <dbReference type="ARBA" id="ARBA00007074"/>
    </source>
</evidence>
<name>A0ABV1JPF6_9PSEU</name>
<protein>
    <submittedName>
        <fullName evidence="7">C40 family peptidase</fullName>
    </submittedName>
</protein>
<dbReference type="Gene3D" id="3.90.1720.10">
    <property type="entry name" value="endopeptidase domain like (from Nostoc punctiforme)"/>
    <property type="match status" value="1"/>
</dbReference>
<keyword evidence="2" id="KW-0645">Protease</keyword>
<dbReference type="Pfam" id="PF00877">
    <property type="entry name" value="NLPC_P60"/>
    <property type="match status" value="1"/>
</dbReference>
<keyword evidence="4" id="KW-0788">Thiol protease</keyword>
<dbReference type="PANTHER" id="PTHR47053">
    <property type="entry name" value="MUREIN DD-ENDOPEPTIDASE MEPH-RELATED"/>
    <property type="match status" value="1"/>
</dbReference>
<evidence type="ECO:0000256" key="2">
    <source>
        <dbReference type="ARBA" id="ARBA00022670"/>
    </source>
</evidence>
<dbReference type="Proteomes" id="UP001464923">
    <property type="component" value="Unassembled WGS sequence"/>
</dbReference>
<dbReference type="InterPro" id="IPR051202">
    <property type="entry name" value="Peptidase_C40"/>
</dbReference>
<evidence type="ECO:0000259" key="6">
    <source>
        <dbReference type="PROSITE" id="PS51935"/>
    </source>
</evidence>
<evidence type="ECO:0000256" key="5">
    <source>
        <dbReference type="SAM" id="SignalP"/>
    </source>
</evidence>
<feature type="chain" id="PRO_5046238969" evidence="5">
    <location>
        <begin position="37"/>
        <end position="203"/>
    </location>
</feature>
<sequence>MPQRHSAPALRVAVVATTAAAAAVLSVLPAATAATAAPTDATASAAPAAETVTRDVAPAANVLTALGANPAALSVSSAAQAAAPAAQAAAARSGAMSTAMAQIGKPYRWGATGPSAFDCSGLVSYAFSKAGKDLPRTSRAQAQVGTPVSKSNLKPGDLVFFYSPVSHVGIYIGGDQIVHASTSGQPVKISDIDRMPFNSARRV</sequence>
<dbReference type="PANTHER" id="PTHR47053:SF1">
    <property type="entry name" value="MUREIN DD-ENDOPEPTIDASE MEPH-RELATED"/>
    <property type="match status" value="1"/>
</dbReference>
<organism evidence="7 8">
    <name type="scientific">Pseudonocardia tropica</name>
    <dbReference type="NCBI Taxonomy" id="681289"/>
    <lineage>
        <taxon>Bacteria</taxon>
        <taxon>Bacillati</taxon>
        <taxon>Actinomycetota</taxon>
        <taxon>Actinomycetes</taxon>
        <taxon>Pseudonocardiales</taxon>
        <taxon>Pseudonocardiaceae</taxon>
        <taxon>Pseudonocardia</taxon>
    </lineage>
</organism>
<evidence type="ECO:0000313" key="7">
    <source>
        <dbReference type="EMBL" id="MEQ3537353.1"/>
    </source>
</evidence>
<feature type="domain" description="NlpC/P60" evidence="6">
    <location>
        <begin position="89"/>
        <end position="203"/>
    </location>
</feature>
<keyword evidence="8" id="KW-1185">Reference proteome</keyword>
<dbReference type="InterPro" id="IPR038765">
    <property type="entry name" value="Papain-like_cys_pep_sf"/>
</dbReference>
<dbReference type="SUPFAM" id="SSF54001">
    <property type="entry name" value="Cysteine proteinases"/>
    <property type="match status" value="1"/>
</dbReference>
<accession>A0ABV1JPF6</accession>
<comment type="similarity">
    <text evidence="1">Belongs to the peptidase C40 family.</text>
</comment>
<keyword evidence="5" id="KW-0732">Signal</keyword>
<gene>
    <name evidence="7" type="ORF">WHI96_00825</name>
</gene>
<dbReference type="InterPro" id="IPR000064">
    <property type="entry name" value="NLP_P60_dom"/>
</dbReference>
<dbReference type="PROSITE" id="PS51935">
    <property type="entry name" value="NLPC_P60"/>
    <property type="match status" value="1"/>
</dbReference>